<reference evidence="8 9" key="1">
    <citation type="journal article" date="2023" name="G3 (Bethesda)">
        <title>A chromosome-length genome assembly and annotation of blackberry (Rubus argutus, cv. 'Hillquist').</title>
        <authorList>
            <person name="Bruna T."/>
            <person name="Aryal R."/>
            <person name="Dudchenko O."/>
            <person name="Sargent D.J."/>
            <person name="Mead D."/>
            <person name="Buti M."/>
            <person name="Cavallini A."/>
            <person name="Hytonen T."/>
            <person name="Andres J."/>
            <person name="Pham M."/>
            <person name="Weisz D."/>
            <person name="Mascagni F."/>
            <person name="Usai G."/>
            <person name="Natali L."/>
            <person name="Bassil N."/>
            <person name="Fernandez G.E."/>
            <person name="Lomsadze A."/>
            <person name="Armour M."/>
            <person name="Olukolu B."/>
            <person name="Poorten T."/>
            <person name="Britton C."/>
            <person name="Davik J."/>
            <person name="Ashrafi H."/>
            <person name="Aiden E.L."/>
            <person name="Borodovsky M."/>
            <person name="Worthington M."/>
        </authorList>
    </citation>
    <scope>NUCLEOTIDE SEQUENCE [LARGE SCALE GENOMIC DNA]</scope>
    <source>
        <strain evidence="8">PI 553951</strain>
    </source>
</reference>
<accession>A0AAW1Y9I0</accession>
<protein>
    <recommendedName>
        <fullName evidence="10">Polygalacturonase</fullName>
    </recommendedName>
</protein>
<dbReference type="AlphaFoldDB" id="A0AAW1Y9I0"/>
<dbReference type="GO" id="GO:0004650">
    <property type="term" value="F:polygalacturonase activity"/>
    <property type="evidence" value="ECO:0007669"/>
    <property type="project" value="InterPro"/>
</dbReference>
<dbReference type="SUPFAM" id="SSF51126">
    <property type="entry name" value="Pectin lyase-like"/>
    <property type="match status" value="1"/>
</dbReference>
<evidence type="ECO:0000256" key="1">
    <source>
        <dbReference type="ARBA" id="ARBA00004191"/>
    </source>
</evidence>
<comment type="subcellular location">
    <subcellularLocation>
        <location evidence="1">Secreted</location>
        <location evidence="1">Cell wall</location>
    </subcellularLocation>
</comment>
<gene>
    <name evidence="8" type="ORF">M0R45_011227</name>
</gene>
<evidence type="ECO:0000256" key="6">
    <source>
        <dbReference type="RuleBase" id="RU361169"/>
    </source>
</evidence>
<keyword evidence="4 6" id="KW-0378">Hydrolase</keyword>
<dbReference type="GO" id="GO:0005975">
    <property type="term" value="P:carbohydrate metabolic process"/>
    <property type="evidence" value="ECO:0007669"/>
    <property type="project" value="InterPro"/>
</dbReference>
<keyword evidence="7" id="KW-0732">Signal</keyword>
<comment type="similarity">
    <text evidence="2 6">Belongs to the glycosyl hydrolase 28 family.</text>
</comment>
<dbReference type="InterPro" id="IPR000743">
    <property type="entry name" value="Glyco_hydro_28"/>
</dbReference>
<keyword evidence="3" id="KW-0964">Secreted</keyword>
<comment type="caution">
    <text evidence="8">The sequence shown here is derived from an EMBL/GenBank/DDBJ whole genome shotgun (WGS) entry which is preliminary data.</text>
</comment>
<feature type="chain" id="PRO_5043598386" description="Polygalacturonase" evidence="7">
    <location>
        <begin position="30"/>
        <end position="464"/>
    </location>
</feature>
<feature type="signal peptide" evidence="7">
    <location>
        <begin position="1"/>
        <end position="29"/>
    </location>
</feature>
<evidence type="ECO:0000256" key="3">
    <source>
        <dbReference type="ARBA" id="ARBA00022512"/>
    </source>
</evidence>
<dbReference type="InterPro" id="IPR006626">
    <property type="entry name" value="PbH1"/>
</dbReference>
<evidence type="ECO:0000256" key="2">
    <source>
        <dbReference type="ARBA" id="ARBA00008834"/>
    </source>
</evidence>
<organism evidence="8 9">
    <name type="scientific">Rubus argutus</name>
    <name type="common">Southern blackberry</name>
    <dbReference type="NCBI Taxonomy" id="59490"/>
    <lineage>
        <taxon>Eukaryota</taxon>
        <taxon>Viridiplantae</taxon>
        <taxon>Streptophyta</taxon>
        <taxon>Embryophyta</taxon>
        <taxon>Tracheophyta</taxon>
        <taxon>Spermatophyta</taxon>
        <taxon>Magnoliopsida</taxon>
        <taxon>eudicotyledons</taxon>
        <taxon>Gunneridae</taxon>
        <taxon>Pentapetalae</taxon>
        <taxon>rosids</taxon>
        <taxon>fabids</taxon>
        <taxon>Rosales</taxon>
        <taxon>Rosaceae</taxon>
        <taxon>Rosoideae</taxon>
        <taxon>Rosoideae incertae sedis</taxon>
        <taxon>Rubus</taxon>
    </lineage>
</organism>
<dbReference type="PANTHER" id="PTHR31339">
    <property type="entry name" value="PECTIN LYASE-RELATED"/>
    <property type="match status" value="1"/>
</dbReference>
<dbReference type="PANTHER" id="PTHR31339:SF5">
    <property type="entry name" value="HYDROLASE FAMILY 28 PROTEIN, PUTATIVE, EXPRESSED-RELATED"/>
    <property type="match status" value="1"/>
</dbReference>
<evidence type="ECO:0008006" key="10">
    <source>
        <dbReference type="Google" id="ProtNLM"/>
    </source>
</evidence>
<dbReference type="SMART" id="SM00710">
    <property type="entry name" value="PbH1"/>
    <property type="match status" value="6"/>
</dbReference>
<dbReference type="Gene3D" id="2.160.20.10">
    <property type="entry name" value="Single-stranded right-handed beta-helix, Pectin lyase-like"/>
    <property type="match status" value="1"/>
</dbReference>
<proteinExistence type="inferred from homology"/>
<evidence type="ECO:0000256" key="5">
    <source>
        <dbReference type="ARBA" id="ARBA00023295"/>
    </source>
</evidence>
<dbReference type="EMBL" id="JBEDUW010000002">
    <property type="protein sequence ID" value="KAK9945728.1"/>
    <property type="molecule type" value="Genomic_DNA"/>
</dbReference>
<evidence type="ECO:0000313" key="9">
    <source>
        <dbReference type="Proteomes" id="UP001457282"/>
    </source>
</evidence>
<dbReference type="Proteomes" id="UP001457282">
    <property type="component" value="Unassembled WGS sequence"/>
</dbReference>
<keyword evidence="9" id="KW-1185">Reference proteome</keyword>
<evidence type="ECO:0000313" key="8">
    <source>
        <dbReference type="EMBL" id="KAK9945728.1"/>
    </source>
</evidence>
<keyword evidence="5 6" id="KW-0326">Glycosidase</keyword>
<dbReference type="PROSITE" id="PS51257">
    <property type="entry name" value="PROKAR_LIPOPROTEIN"/>
    <property type="match status" value="1"/>
</dbReference>
<keyword evidence="3" id="KW-0134">Cell wall</keyword>
<evidence type="ECO:0000256" key="4">
    <source>
        <dbReference type="ARBA" id="ARBA00022801"/>
    </source>
</evidence>
<name>A0AAW1Y9I0_RUBAR</name>
<evidence type="ECO:0000256" key="7">
    <source>
        <dbReference type="SAM" id="SignalP"/>
    </source>
</evidence>
<dbReference type="InterPro" id="IPR012334">
    <property type="entry name" value="Pectin_lyas_fold"/>
</dbReference>
<dbReference type="InterPro" id="IPR011050">
    <property type="entry name" value="Pectin_lyase_fold/virulence"/>
</dbReference>
<dbReference type="Pfam" id="PF00295">
    <property type="entry name" value="Glyco_hydro_28"/>
    <property type="match status" value="1"/>
</dbReference>
<sequence>MKRLASNSFLVFSYFQLALLLVLAFSCSAFQYDGECENNQALNPRPHSVSLLEFGAVGDGKTLNTVAFQNAIFYVKSFADKGGAQLYVPPGRWLTGSFNLTSHLTLFLETGAIILGSQDYTHWEVEEPLPSYGRGIDLPGWRYRSLINGDDLHDVVITGGNGTIDGQGSVWWEQFSSHSLNYSRPHLVEFTRCDNVVVSNLTFLNSPAWNIHPTYCRYVRVQNITVHASPVSPFTIGIVPDSSEYVCIENCNISMGHDAIVLKSGWDEYGIAYGKPTKNVHIRGVNLQSSLGSGLAFGSEMSGGILNVLVEQLHLSNSFVGIALKTTRGRGGYMKDIVISDVEMENIHLGIQVTGQSGSHPDDKFDPDQLPFVKGITFNNIVGANITFAGNLSGIYESPFTSICLSNVSLSMTENSSSSWFCSNVMGISQGVSPEPCSNLQNSSFNSSSSCFLSLYPYDYATYL</sequence>
<dbReference type="InterPro" id="IPR051801">
    <property type="entry name" value="GH28_Enzymes"/>
</dbReference>